<gene>
    <name evidence="2" type="ORF">SORBI_3005G102600</name>
</gene>
<dbReference type="AlphaFoldDB" id="A0A1B6PRE9"/>
<dbReference type="Gramene" id="KXG28246">
    <property type="protein sequence ID" value="KXG28246"/>
    <property type="gene ID" value="SORBI_3005G102600"/>
</dbReference>
<reference evidence="2 3" key="1">
    <citation type="journal article" date="2009" name="Nature">
        <title>The Sorghum bicolor genome and the diversification of grasses.</title>
        <authorList>
            <person name="Paterson A.H."/>
            <person name="Bowers J.E."/>
            <person name="Bruggmann R."/>
            <person name="Dubchak I."/>
            <person name="Grimwood J."/>
            <person name="Gundlach H."/>
            <person name="Haberer G."/>
            <person name="Hellsten U."/>
            <person name="Mitros T."/>
            <person name="Poliakov A."/>
            <person name="Schmutz J."/>
            <person name="Spannagl M."/>
            <person name="Tang H."/>
            <person name="Wang X."/>
            <person name="Wicker T."/>
            <person name="Bharti A.K."/>
            <person name="Chapman J."/>
            <person name="Feltus F.A."/>
            <person name="Gowik U."/>
            <person name="Grigoriev I.V."/>
            <person name="Lyons E."/>
            <person name="Maher C.A."/>
            <person name="Martis M."/>
            <person name="Narechania A."/>
            <person name="Otillar R.P."/>
            <person name="Penning B.W."/>
            <person name="Salamov A.A."/>
            <person name="Wang Y."/>
            <person name="Zhang L."/>
            <person name="Carpita N.C."/>
            <person name="Freeling M."/>
            <person name="Gingle A.R."/>
            <person name="Hash C.T."/>
            <person name="Keller B."/>
            <person name="Klein P."/>
            <person name="Kresovich S."/>
            <person name="McCann M.C."/>
            <person name="Ming R."/>
            <person name="Peterson D.G."/>
            <person name="Mehboob-ur-Rahman"/>
            <person name="Ware D."/>
            <person name="Westhoff P."/>
            <person name="Mayer K.F."/>
            <person name="Messing J."/>
            <person name="Rokhsar D.S."/>
        </authorList>
    </citation>
    <scope>NUCLEOTIDE SEQUENCE [LARGE SCALE GENOMIC DNA]</scope>
    <source>
        <strain evidence="3">cv. BTx623</strain>
    </source>
</reference>
<dbReference type="Proteomes" id="UP000000768">
    <property type="component" value="Chromosome 5"/>
</dbReference>
<feature type="compositionally biased region" description="Basic residues" evidence="1">
    <location>
        <begin position="18"/>
        <end position="37"/>
    </location>
</feature>
<evidence type="ECO:0000313" key="3">
    <source>
        <dbReference type="Proteomes" id="UP000000768"/>
    </source>
</evidence>
<name>A0A1B6PRE9_SORBI</name>
<keyword evidence="3" id="KW-1185">Reference proteome</keyword>
<dbReference type="EMBL" id="CM000764">
    <property type="protein sequence ID" value="KXG28246.1"/>
    <property type="molecule type" value="Genomic_DNA"/>
</dbReference>
<dbReference type="OMA" id="GSWRCAL"/>
<reference evidence="3" key="2">
    <citation type="journal article" date="2018" name="Plant J.">
        <title>The Sorghum bicolor reference genome: improved assembly, gene annotations, a transcriptome atlas, and signatures of genome organization.</title>
        <authorList>
            <person name="McCormick R.F."/>
            <person name="Truong S.K."/>
            <person name="Sreedasyam A."/>
            <person name="Jenkins J."/>
            <person name="Shu S."/>
            <person name="Sims D."/>
            <person name="Kennedy M."/>
            <person name="Amirebrahimi M."/>
            <person name="Weers B.D."/>
            <person name="McKinley B."/>
            <person name="Mattison A."/>
            <person name="Morishige D.T."/>
            <person name="Grimwood J."/>
            <person name="Schmutz J."/>
            <person name="Mullet J.E."/>
        </authorList>
    </citation>
    <scope>NUCLEOTIDE SEQUENCE [LARGE SCALE GENOMIC DNA]</scope>
    <source>
        <strain evidence="3">cv. BTx623</strain>
    </source>
</reference>
<feature type="region of interest" description="Disordered" evidence="1">
    <location>
        <begin position="122"/>
        <end position="154"/>
    </location>
</feature>
<evidence type="ECO:0000256" key="1">
    <source>
        <dbReference type="SAM" id="MobiDB-lite"/>
    </source>
</evidence>
<feature type="region of interest" description="Disordered" evidence="1">
    <location>
        <begin position="72"/>
        <end position="105"/>
    </location>
</feature>
<dbReference type="InParanoid" id="A0A1B6PRE9"/>
<feature type="compositionally biased region" description="Basic and acidic residues" evidence="1">
    <location>
        <begin position="122"/>
        <end position="131"/>
    </location>
</feature>
<evidence type="ECO:0000313" key="2">
    <source>
        <dbReference type="EMBL" id="KXG28246.1"/>
    </source>
</evidence>
<proteinExistence type="predicted"/>
<feature type="compositionally biased region" description="Basic residues" evidence="1">
    <location>
        <begin position="73"/>
        <end position="92"/>
    </location>
</feature>
<accession>A0A1B6PRE9</accession>
<sequence>MQELSQILQIEISGLKLHLHPPVAKKRGPRRQKKLRTKPIAERKGKATRQALCKGCGEYGHRQGSWRCQLTGTKKRKRTNKKSVKARRKKAKKGEVAAPEQTTPRTRAVVAREVAIKARLEAEQAEAKARAALEATETPSRATNRELPPEPVPL</sequence>
<protein>
    <submittedName>
        <fullName evidence="2">Uncharacterized protein</fullName>
    </submittedName>
</protein>
<organism evidence="2 3">
    <name type="scientific">Sorghum bicolor</name>
    <name type="common">Sorghum</name>
    <name type="synonym">Sorghum vulgare</name>
    <dbReference type="NCBI Taxonomy" id="4558"/>
    <lineage>
        <taxon>Eukaryota</taxon>
        <taxon>Viridiplantae</taxon>
        <taxon>Streptophyta</taxon>
        <taxon>Embryophyta</taxon>
        <taxon>Tracheophyta</taxon>
        <taxon>Spermatophyta</taxon>
        <taxon>Magnoliopsida</taxon>
        <taxon>Liliopsida</taxon>
        <taxon>Poales</taxon>
        <taxon>Poaceae</taxon>
        <taxon>PACMAD clade</taxon>
        <taxon>Panicoideae</taxon>
        <taxon>Andropogonodae</taxon>
        <taxon>Andropogoneae</taxon>
        <taxon>Sorghinae</taxon>
        <taxon>Sorghum</taxon>
    </lineage>
</organism>
<feature type="region of interest" description="Disordered" evidence="1">
    <location>
        <begin position="18"/>
        <end position="46"/>
    </location>
</feature>